<dbReference type="InterPro" id="IPR001611">
    <property type="entry name" value="Leu-rich_rpt"/>
</dbReference>
<dbReference type="Gene3D" id="3.80.10.10">
    <property type="entry name" value="Ribonuclease Inhibitor"/>
    <property type="match status" value="3"/>
</dbReference>
<reference evidence="25 26" key="1">
    <citation type="journal article" date="2021" name="Commun. Biol.">
        <title>The genome of Shorea leprosula (Dipterocarpaceae) highlights the ecological relevance of drought in aseasonal tropical rainforests.</title>
        <authorList>
            <person name="Ng K.K.S."/>
            <person name="Kobayashi M.J."/>
            <person name="Fawcett J.A."/>
            <person name="Hatakeyama M."/>
            <person name="Paape T."/>
            <person name="Ng C.H."/>
            <person name="Ang C.C."/>
            <person name="Tnah L.H."/>
            <person name="Lee C.T."/>
            <person name="Nishiyama T."/>
            <person name="Sese J."/>
            <person name="O'Brien M.J."/>
            <person name="Copetti D."/>
            <person name="Mohd Noor M.I."/>
            <person name="Ong R.C."/>
            <person name="Putra M."/>
            <person name="Sireger I.Z."/>
            <person name="Indrioko S."/>
            <person name="Kosugi Y."/>
            <person name="Izuno A."/>
            <person name="Isagi Y."/>
            <person name="Lee S.L."/>
            <person name="Shimizu K.K."/>
        </authorList>
    </citation>
    <scope>NUCLEOTIDE SEQUENCE [LARGE SCALE GENOMIC DNA]</scope>
    <source>
        <strain evidence="25">214</strain>
    </source>
</reference>
<dbReference type="InterPro" id="IPR008271">
    <property type="entry name" value="Ser/Thr_kinase_AS"/>
</dbReference>
<evidence type="ECO:0000256" key="12">
    <source>
        <dbReference type="ARBA" id="ARBA00022737"/>
    </source>
</evidence>
<dbReference type="InterPro" id="IPR011009">
    <property type="entry name" value="Kinase-like_dom_sf"/>
</dbReference>
<dbReference type="FunFam" id="3.30.200.20:FF:000432">
    <property type="entry name" value="LRR receptor-like serine/threonine-protein kinase EFR"/>
    <property type="match status" value="1"/>
</dbReference>
<dbReference type="InterPro" id="IPR003591">
    <property type="entry name" value="Leu-rich_rpt_typical-subtyp"/>
</dbReference>
<dbReference type="GO" id="GO:0005524">
    <property type="term" value="F:ATP binding"/>
    <property type="evidence" value="ECO:0007669"/>
    <property type="project" value="UniProtKB-UniRule"/>
</dbReference>
<dbReference type="Gene3D" id="1.10.510.10">
    <property type="entry name" value="Transferase(Phosphotransferase) domain 1"/>
    <property type="match status" value="1"/>
</dbReference>
<dbReference type="GO" id="GO:0004674">
    <property type="term" value="F:protein serine/threonine kinase activity"/>
    <property type="evidence" value="ECO:0007669"/>
    <property type="project" value="UniProtKB-KW"/>
</dbReference>
<dbReference type="PANTHER" id="PTHR27008:SF596">
    <property type="entry name" value="OS02G0215500 PROTEIN"/>
    <property type="match status" value="1"/>
</dbReference>
<comment type="similarity">
    <text evidence="3">Belongs to the protein kinase superfamily. Ser/Thr protein kinase family.</text>
</comment>
<keyword evidence="9" id="KW-0808">Transferase</keyword>
<evidence type="ECO:0000313" key="26">
    <source>
        <dbReference type="Proteomes" id="UP001054252"/>
    </source>
</evidence>
<dbReference type="FunFam" id="3.80.10.10:FF:000288">
    <property type="entry name" value="LRR receptor-like serine/threonine-protein kinase EFR"/>
    <property type="match status" value="1"/>
</dbReference>
<evidence type="ECO:0000256" key="3">
    <source>
        <dbReference type="ARBA" id="ARBA00008684"/>
    </source>
</evidence>
<dbReference type="SMART" id="SM00369">
    <property type="entry name" value="LRR_TYP"/>
    <property type="match status" value="6"/>
</dbReference>
<evidence type="ECO:0000256" key="6">
    <source>
        <dbReference type="ARBA" id="ARBA00022527"/>
    </source>
</evidence>
<dbReference type="InterPro" id="IPR013210">
    <property type="entry name" value="LRR_N_plant-typ"/>
</dbReference>
<evidence type="ECO:0000256" key="18">
    <source>
        <dbReference type="ARBA" id="ARBA00023170"/>
    </source>
</evidence>
<dbReference type="EMBL" id="BPVZ01000056">
    <property type="protein sequence ID" value="GKV21179.1"/>
    <property type="molecule type" value="Genomic_DNA"/>
</dbReference>
<keyword evidence="18" id="KW-0675">Receptor</keyword>
<evidence type="ECO:0000259" key="24">
    <source>
        <dbReference type="PROSITE" id="PS50011"/>
    </source>
</evidence>
<dbReference type="FunFam" id="1.10.510.10:FF:000358">
    <property type="entry name" value="Putative leucine-rich repeat receptor-like serine/threonine-protein kinase"/>
    <property type="match status" value="1"/>
</dbReference>
<dbReference type="FunFam" id="3.80.10.10:FF:000095">
    <property type="entry name" value="LRR receptor-like serine/threonine-protein kinase GSO1"/>
    <property type="match status" value="1"/>
</dbReference>
<name>A0AAV5KA31_9ROSI</name>
<keyword evidence="11" id="KW-0732">Signal</keyword>
<evidence type="ECO:0000256" key="21">
    <source>
        <dbReference type="ARBA" id="ARBA00048679"/>
    </source>
</evidence>
<protein>
    <recommendedName>
        <fullName evidence="4">non-specific serine/threonine protein kinase</fullName>
        <ecNumber evidence="4">2.7.11.1</ecNumber>
    </recommendedName>
</protein>
<dbReference type="SMART" id="SM00220">
    <property type="entry name" value="S_TKc"/>
    <property type="match status" value="1"/>
</dbReference>
<dbReference type="PANTHER" id="PTHR27008">
    <property type="entry name" value="OS04G0122200 PROTEIN"/>
    <property type="match status" value="1"/>
</dbReference>
<keyword evidence="15 22" id="KW-0067">ATP-binding</keyword>
<comment type="subcellular location">
    <subcellularLocation>
        <location evidence="1">Cell membrane</location>
        <topology evidence="1">Single-pass membrane protein</topology>
    </subcellularLocation>
    <subcellularLocation>
        <location evidence="2">Membrane</location>
        <topology evidence="2">Single-pass type I membrane protein</topology>
    </subcellularLocation>
</comment>
<evidence type="ECO:0000256" key="15">
    <source>
        <dbReference type="ARBA" id="ARBA00022840"/>
    </source>
</evidence>
<keyword evidence="16 23" id="KW-1133">Transmembrane helix</keyword>
<organism evidence="25 26">
    <name type="scientific">Rubroshorea leprosula</name>
    <dbReference type="NCBI Taxonomy" id="152421"/>
    <lineage>
        <taxon>Eukaryota</taxon>
        <taxon>Viridiplantae</taxon>
        <taxon>Streptophyta</taxon>
        <taxon>Embryophyta</taxon>
        <taxon>Tracheophyta</taxon>
        <taxon>Spermatophyta</taxon>
        <taxon>Magnoliopsida</taxon>
        <taxon>eudicotyledons</taxon>
        <taxon>Gunneridae</taxon>
        <taxon>Pentapetalae</taxon>
        <taxon>rosids</taxon>
        <taxon>malvids</taxon>
        <taxon>Malvales</taxon>
        <taxon>Dipterocarpaceae</taxon>
        <taxon>Rubroshorea</taxon>
    </lineage>
</organism>
<dbReference type="Pfam" id="PF07714">
    <property type="entry name" value="PK_Tyr_Ser-Thr"/>
    <property type="match status" value="1"/>
</dbReference>
<dbReference type="Gene3D" id="3.30.200.20">
    <property type="entry name" value="Phosphorylase Kinase, domain 1"/>
    <property type="match status" value="1"/>
</dbReference>
<comment type="caution">
    <text evidence="25">The sequence shown here is derived from an EMBL/GenBank/DDBJ whole genome shotgun (WGS) entry which is preliminary data.</text>
</comment>
<evidence type="ECO:0000256" key="14">
    <source>
        <dbReference type="ARBA" id="ARBA00022777"/>
    </source>
</evidence>
<keyword evidence="26" id="KW-1185">Reference proteome</keyword>
<dbReference type="InterPro" id="IPR017441">
    <property type="entry name" value="Protein_kinase_ATP_BS"/>
</dbReference>
<keyword evidence="14" id="KW-0418">Kinase</keyword>
<gene>
    <name evidence="25" type="ORF">SLEP1_g31180</name>
</gene>
<keyword evidence="5" id="KW-1003">Cell membrane</keyword>
<evidence type="ECO:0000313" key="25">
    <source>
        <dbReference type="EMBL" id="GKV21179.1"/>
    </source>
</evidence>
<keyword evidence="19" id="KW-0325">Glycoprotein</keyword>
<evidence type="ECO:0000256" key="16">
    <source>
        <dbReference type="ARBA" id="ARBA00022989"/>
    </source>
</evidence>
<dbReference type="InterPro" id="IPR000719">
    <property type="entry name" value="Prot_kinase_dom"/>
</dbReference>
<dbReference type="EC" id="2.7.11.1" evidence="4"/>
<evidence type="ECO:0000256" key="5">
    <source>
        <dbReference type="ARBA" id="ARBA00022475"/>
    </source>
</evidence>
<evidence type="ECO:0000256" key="9">
    <source>
        <dbReference type="ARBA" id="ARBA00022679"/>
    </source>
</evidence>
<dbReference type="SUPFAM" id="SSF52058">
    <property type="entry name" value="L domain-like"/>
    <property type="match status" value="2"/>
</dbReference>
<evidence type="ECO:0000256" key="7">
    <source>
        <dbReference type="ARBA" id="ARBA00022553"/>
    </source>
</evidence>
<dbReference type="InterPro" id="IPR032675">
    <property type="entry name" value="LRR_dom_sf"/>
</dbReference>
<dbReference type="Pfam" id="PF00560">
    <property type="entry name" value="LRR_1"/>
    <property type="match status" value="8"/>
</dbReference>
<evidence type="ECO:0000256" key="17">
    <source>
        <dbReference type="ARBA" id="ARBA00023136"/>
    </source>
</evidence>
<dbReference type="SUPFAM" id="SSF56112">
    <property type="entry name" value="Protein kinase-like (PK-like)"/>
    <property type="match status" value="1"/>
</dbReference>
<dbReference type="AlphaFoldDB" id="A0AAV5KA31"/>
<evidence type="ECO:0000256" key="1">
    <source>
        <dbReference type="ARBA" id="ARBA00004162"/>
    </source>
</evidence>
<keyword evidence="10 23" id="KW-0812">Transmembrane</keyword>
<feature type="transmembrane region" description="Helical" evidence="23">
    <location>
        <begin position="664"/>
        <end position="686"/>
    </location>
</feature>
<dbReference type="PROSITE" id="PS00107">
    <property type="entry name" value="PROTEIN_KINASE_ATP"/>
    <property type="match status" value="1"/>
</dbReference>
<keyword evidence="7" id="KW-0597">Phosphoprotein</keyword>
<evidence type="ECO:0000256" key="2">
    <source>
        <dbReference type="ARBA" id="ARBA00004479"/>
    </source>
</evidence>
<keyword evidence="6" id="KW-0723">Serine/threonine-protein kinase</keyword>
<dbReference type="PROSITE" id="PS00108">
    <property type="entry name" value="PROTEIN_KINASE_ST"/>
    <property type="match status" value="1"/>
</dbReference>
<evidence type="ECO:0000256" key="10">
    <source>
        <dbReference type="ARBA" id="ARBA00022692"/>
    </source>
</evidence>
<feature type="domain" description="Protein kinase" evidence="24">
    <location>
        <begin position="719"/>
        <end position="1021"/>
    </location>
</feature>
<evidence type="ECO:0000256" key="19">
    <source>
        <dbReference type="ARBA" id="ARBA00023180"/>
    </source>
</evidence>
<evidence type="ECO:0000256" key="11">
    <source>
        <dbReference type="ARBA" id="ARBA00022729"/>
    </source>
</evidence>
<dbReference type="InterPro" id="IPR051809">
    <property type="entry name" value="Plant_receptor-like_S/T_kinase"/>
</dbReference>
<comment type="catalytic activity">
    <reaction evidence="20">
        <text>L-threonyl-[protein] + ATP = O-phospho-L-threonyl-[protein] + ADP + H(+)</text>
        <dbReference type="Rhea" id="RHEA:46608"/>
        <dbReference type="Rhea" id="RHEA-COMP:11060"/>
        <dbReference type="Rhea" id="RHEA-COMP:11605"/>
        <dbReference type="ChEBI" id="CHEBI:15378"/>
        <dbReference type="ChEBI" id="CHEBI:30013"/>
        <dbReference type="ChEBI" id="CHEBI:30616"/>
        <dbReference type="ChEBI" id="CHEBI:61977"/>
        <dbReference type="ChEBI" id="CHEBI:456216"/>
        <dbReference type="EC" id="2.7.11.1"/>
    </reaction>
</comment>
<keyword evidence="8" id="KW-0433">Leucine-rich repeat</keyword>
<comment type="catalytic activity">
    <reaction evidence="21">
        <text>L-seryl-[protein] + ATP = O-phospho-L-seryl-[protein] + ADP + H(+)</text>
        <dbReference type="Rhea" id="RHEA:17989"/>
        <dbReference type="Rhea" id="RHEA-COMP:9863"/>
        <dbReference type="Rhea" id="RHEA-COMP:11604"/>
        <dbReference type="ChEBI" id="CHEBI:15378"/>
        <dbReference type="ChEBI" id="CHEBI:29999"/>
        <dbReference type="ChEBI" id="CHEBI:30616"/>
        <dbReference type="ChEBI" id="CHEBI:83421"/>
        <dbReference type="ChEBI" id="CHEBI:456216"/>
        <dbReference type="EC" id="2.7.11.1"/>
    </reaction>
</comment>
<dbReference type="PROSITE" id="PS50011">
    <property type="entry name" value="PROTEIN_KINASE_DOM"/>
    <property type="match status" value="1"/>
</dbReference>
<dbReference type="Proteomes" id="UP001054252">
    <property type="component" value="Unassembled WGS sequence"/>
</dbReference>
<sequence>MVVSCLKMSNLRMSYSYYTVSFKAILLLLLHISSSQTLTNATSTFPSNTTDHMALIAFKSKISNDPRGTFKSWNDSIHFCQWEGITCSRTGDRVTTLDLSSRGLVGYLSPFLGNLSFLQEIRLSKNSFHGDLPPEIGRLSRLQMLILNNNLFEGELPSNLSHCSNLKVLEISYNKLEGKLPMELASMCKLINISIGHNNFSGGIPPFIGNLTALLSLSATGNDFGGNIPEALGQLKSLRILKLGANNLVGKIPTSIYNLSMLSVFAVSDNQLQGNIPWDVGLTLPQLMRFQLWGNHFSGQIPVTLSNASKLEFVDMGNNLTGKVTVPFGHLQHLKWLTLSMNHLGSGEADEMDFLTSLANCSKLVRVLLYNNQFHGRVPDSIANFSNQLTHLVLNANNLFGDIPSGLGNLVSLNELALDMNQFTGKIPREIGKLKQLEYLSLFMNKLSGEIPNSFGNLTLLFKLFLDHNRLNGSIPSSLGNCQNLESFFLSENDLSGPIPKELFSISTLSIALDLSHNHLVGSLPSEVGILKNLGKLDVSDNMLSGEIPSNLIGCTSLEFLFLDRNHFQGSIPQIFSSLRGIRNIGLSSNNLMGEIPQYMENLALEYLNLSFNNLDGEIPTKGVFSNASAVFVEGNKNLCGGIVELGLPKCNIKATKKGELSSVHVVIIVISLLGVTIVSFFLLCWTRKKNREQPSGVSLKEPLRQLSYHSLLRATNGFSATNLLGKGSFGFVYKGVLEEDGTNVAIKVLDLQHRGASKSFMAECEALRNIRHQNLLKIITSCSSIDFQGNDFKALVYELMHNGSLENWLHTSSQETNNGQSRVQSLNLLQRINIAIDVASALQYLHYHCGKPFVHCDLKPSNVLLDKDMIAHLGDFGLARFISESKMLNQSSSSIGVRGTIGYIAPEYGMGGEASIHGDLYSYGILLLELMTGKRPTDSLFGGGLNLHTYARMALPNQITEIVDPKLLQEAEPTVVNRQRSRINIIMDCLVSTIKIGVACSMESPQDRMVTNVVLSELHLIKNNLQRIRSNN</sequence>
<keyword evidence="13 22" id="KW-0547">Nucleotide-binding</keyword>
<feature type="binding site" evidence="22">
    <location>
        <position position="748"/>
    </location>
    <ligand>
        <name>ATP</name>
        <dbReference type="ChEBI" id="CHEBI:30616"/>
    </ligand>
</feature>
<dbReference type="InterPro" id="IPR001245">
    <property type="entry name" value="Ser-Thr/Tyr_kinase_cat_dom"/>
</dbReference>
<evidence type="ECO:0000256" key="8">
    <source>
        <dbReference type="ARBA" id="ARBA00022614"/>
    </source>
</evidence>
<keyword evidence="17 23" id="KW-0472">Membrane</keyword>
<dbReference type="Pfam" id="PF08263">
    <property type="entry name" value="LRRNT_2"/>
    <property type="match status" value="1"/>
</dbReference>
<evidence type="ECO:0000256" key="22">
    <source>
        <dbReference type="PROSITE-ProRule" id="PRU10141"/>
    </source>
</evidence>
<evidence type="ECO:0000256" key="23">
    <source>
        <dbReference type="SAM" id="Phobius"/>
    </source>
</evidence>
<keyword evidence="12" id="KW-0677">Repeat</keyword>
<accession>A0AAV5KA31</accession>
<proteinExistence type="inferred from homology"/>
<evidence type="ECO:0000256" key="20">
    <source>
        <dbReference type="ARBA" id="ARBA00047899"/>
    </source>
</evidence>
<evidence type="ECO:0000256" key="4">
    <source>
        <dbReference type="ARBA" id="ARBA00012513"/>
    </source>
</evidence>
<evidence type="ECO:0000256" key="13">
    <source>
        <dbReference type="ARBA" id="ARBA00022741"/>
    </source>
</evidence>
<dbReference type="GO" id="GO:0005886">
    <property type="term" value="C:plasma membrane"/>
    <property type="evidence" value="ECO:0007669"/>
    <property type="project" value="UniProtKB-SubCell"/>
</dbReference>